<dbReference type="Pfam" id="PF00691">
    <property type="entry name" value="OmpA"/>
    <property type="match status" value="1"/>
</dbReference>
<comment type="similarity">
    <text evidence="2">Belongs to the MotB family.</text>
</comment>
<name>A0ABS3B541_9XANT</name>
<feature type="transmembrane region" description="Helical" evidence="9">
    <location>
        <begin position="28"/>
        <end position="48"/>
    </location>
</feature>
<reference evidence="11 12" key="1">
    <citation type="submission" date="2021-02" db="EMBL/GenBank/DDBJ databases">
        <title>Taxonomically Unique Crown Gall-Associated Xanthomonas Stains Have Deficiency in Virulence Repertories.</title>
        <authorList>
            <person name="Mafakheri H."/>
            <person name="Taghavi S.M."/>
            <person name="Dimkic I."/>
            <person name="Nemanja K."/>
            <person name="Osdaghi E."/>
        </authorList>
    </citation>
    <scope>NUCLEOTIDE SEQUENCE [LARGE SCALE GENOMIC DNA]</scope>
    <source>
        <strain evidence="11 12">FX4</strain>
    </source>
</reference>
<keyword evidence="6 7" id="KW-0472">Membrane</keyword>
<keyword evidence="11" id="KW-0966">Cell projection</keyword>
<dbReference type="Proteomes" id="UP000695802">
    <property type="component" value="Unassembled WGS sequence"/>
</dbReference>
<proteinExistence type="inferred from homology"/>
<comment type="caution">
    <text evidence="11">The sequence shown here is derived from an EMBL/GenBank/DDBJ whole genome shotgun (WGS) entry which is preliminary data.</text>
</comment>
<dbReference type="NCBIfam" id="NF006548">
    <property type="entry name" value="PRK09041.1"/>
    <property type="match status" value="1"/>
</dbReference>
<dbReference type="Gene3D" id="3.30.1330.60">
    <property type="entry name" value="OmpA-like domain"/>
    <property type="match status" value="1"/>
</dbReference>
<evidence type="ECO:0000256" key="1">
    <source>
        <dbReference type="ARBA" id="ARBA00004162"/>
    </source>
</evidence>
<feature type="compositionally biased region" description="Basic and acidic residues" evidence="8">
    <location>
        <begin position="116"/>
        <end position="127"/>
    </location>
</feature>
<feature type="compositionally biased region" description="Low complexity" evidence="8">
    <location>
        <begin position="386"/>
        <end position="408"/>
    </location>
</feature>
<evidence type="ECO:0000313" key="12">
    <source>
        <dbReference type="Proteomes" id="UP000695802"/>
    </source>
</evidence>
<dbReference type="CDD" id="cd07185">
    <property type="entry name" value="OmpA_C-like"/>
    <property type="match status" value="1"/>
</dbReference>
<feature type="compositionally biased region" description="Low complexity" evidence="8">
    <location>
        <begin position="312"/>
        <end position="321"/>
    </location>
</feature>
<keyword evidence="12" id="KW-1185">Reference proteome</keyword>
<evidence type="ECO:0000313" key="11">
    <source>
        <dbReference type="EMBL" id="MBN6103733.1"/>
    </source>
</evidence>
<dbReference type="PANTHER" id="PTHR30329:SF21">
    <property type="entry name" value="LIPOPROTEIN YIAD-RELATED"/>
    <property type="match status" value="1"/>
</dbReference>
<evidence type="ECO:0000256" key="5">
    <source>
        <dbReference type="ARBA" id="ARBA00022989"/>
    </source>
</evidence>
<evidence type="ECO:0000256" key="2">
    <source>
        <dbReference type="ARBA" id="ARBA00008914"/>
    </source>
</evidence>
<evidence type="ECO:0000259" key="10">
    <source>
        <dbReference type="PROSITE" id="PS51123"/>
    </source>
</evidence>
<evidence type="ECO:0000256" key="3">
    <source>
        <dbReference type="ARBA" id="ARBA00022475"/>
    </source>
</evidence>
<keyword evidence="5 9" id="KW-1133">Transmembrane helix</keyword>
<dbReference type="PROSITE" id="PS51123">
    <property type="entry name" value="OMPA_2"/>
    <property type="match status" value="1"/>
</dbReference>
<evidence type="ECO:0000256" key="4">
    <source>
        <dbReference type="ARBA" id="ARBA00022692"/>
    </source>
</evidence>
<keyword evidence="3" id="KW-1003">Cell membrane</keyword>
<organism evidence="11 12">
    <name type="scientific">Xanthomonas bonasiae</name>
    <dbReference type="NCBI Taxonomy" id="2810351"/>
    <lineage>
        <taxon>Bacteria</taxon>
        <taxon>Pseudomonadati</taxon>
        <taxon>Pseudomonadota</taxon>
        <taxon>Gammaproteobacteria</taxon>
        <taxon>Lysobacterales</taxon>
        <taxon>Lysobacteraceae</taxon>
        <taxon>Xanthomonas</taxon>
    </lineage>
</organism>
<evidence type="ECO:0000256" key="8">
    <source>
        <dbReference type="SAM" id="MobiDB-lite"/>
    </source>
</evidence>
<protein>
    <submittedName>
        <fullName evidence="11">Flagellar motor protein MotB</fullName>
    </submittedName>
</protein>
<dbReference type="InterPro" id="IPR050330">
    <property type="entry name" value="Bact_OuterMem_StrucFunc"/>
</dbReference>
<sequence>MPEAKATVVIRRVKKVQGGGHHGGAWKVAFADFVTAMMAFFLVLWLVAATTKEQRMAISEYFRNPSPLEGKSPAPSPGMAGPGGASTSMIKLGGSADIQRGNNKDPFGSKSLAGDTESKTAQREKEKQRLETLMQDLKEAIDKSQALEPFKDQLLLDLTPDGLRIQIVDKENRPMFDIGSAVLKPYTRDILHELSGFINEVPNHISITGHTDVTQYSGKNGYSNWELSADRANAARRELVAGGMGEDKVSRVVGLSSSVLFDKQNPDNPINRRISIVVMTKDAEDAALAGSDHAVALGQRQNDADTKVPDLSAGGAASAPARATSATAVPATVPTATPAANAAAPAAGIAKPATVTIAPPRTTSPEAAADAAREAIRAVNSVTGNTPRSGAAPSPATATAAAESPAQR</sequence>
<feature type="domain" description="OmpA-like" evidence="10">
    <location>
        <begin position="163"/>
        <end position="282"/>
    </location>
</feature>
<evidence type="ECO:0000256" key="6">
    <source>
        <dbReference type="ARBA" id="ARBA00023136"/>
    </source>
</evidence>
<dbReference type="InterPro" id="IPR025713">
    <property type="entry name" value="MotB-like_N_dom"/>
</dbReference>
<feature type="region of interest" description="Disordered" evidence="8">
    <location>
        <begin position="63"/>
        <end position="127"/>
    </location>
</feature>
<dbReference type="Pfam" id="PF13677">
    <property type="entry name" value="MotB_plug"/>
    <property type="match status" value="1"/>
</dbReference>
<keyword evidence="11" id="KW-0969">Cilium</keyword>
<dbReference type="InterPro" id="IPR036737">
    <property type="entry name" value="OmpA-like_sf"/>
</dbReference>
<feature type="region of interest" description="Disordered" evidence="8">
    <location>
        <begin position="301"/>
        <end position="321"/>
    </location>
</feature>
<keyword evidence="11" id="KW-0282">Flagellum</keyword>
<dbReference type="RefSeq" id="WP_206230445.1">
    <property type="nucleotide sequence ID" value="NZ_JAFIWB010000021.1"/>
</dbReference>
<dbReference type="PANTHER" id="PTHR30329">
    <property type="entry name" value="STATOR ELEMENT OF FLAGELLAR MOTOR COMPLEX"/>
    <property type="match status" value="1"/>
</dbReference>
<dbReference type="EMBL" id="JAFIWB010000021">
    <property type="protein sequence ID" value="MBN6103733.1"/>
    <property type="molecule type" value="Genomic_DNA"/>
</dbReference>
<feature type="region of interest" description="Disordered" evidence="8">
    <location>
        <begin position="378"/>
        <end position="408"/>
    </location>
</feature>
<keyword evidence="4 9" id="KW-0812">Transmembrane</keyword>
<evidence type="ECO:0000256" key="7">
    <source>
        <dbReference type="PROSITE-ProRule" id="PRU00473"/>
    </source>
</evidence>
<dbReference type="SUPFAM" id="SSF103088">
    <property type="entry name" value="OmpA-like"/>
    <property type="match status" value="1"/>
</dbReference>
<comment type="subcellular location">
    <subcellularLocation>
        <location evidence="1">Cell membrane</location>
        <topology evidence="1">Single-pass membrane protein</topology>
    </subcellularLocation>
</comment>
<evidence type="ECO:0000256" key="9">
    <source>
        <dbReference type="SAM" id="Phobius"/>
    </source>
</evidence>
<accession>A0ABS3B541</accession>
<gene>
    <name evidence="11" type="primary">motB</name>
    <name evidence="11" type="ORF">JR064_16310</name>
</gene>
<dbReference type="InterPro" id="IPR006665">
    <property type="entry name" value="OmpA-like"/>
</dbReference>